<organism evidence="2 3">
    <name type="scientific">Taxus chinensis</name>
    <name type="common">Chinese yew</name>
    <name type="synonym">Taxus wallichiana var. chinensis</name>
    <dbReference type="NCBI Taxonomy" id="29808"/>
    <lineage>
        <taxon>Eukaryota</taxon>
        <taxon>Viridiplantae</taxon>
        <taxon>Streptophyta</taxon>
        <taxon>Embryophyta</taxon>
        <taxon>Tracheophyta</taxon>
        <taxon>Spermatophyta</taxon>
        <taxon>Pinopsida</taxon>
        <taxon>Pinidae</taxon>
        <taxon>Conifers II</taxon>
        <taxon>Cupressales</taxon>
        <taxon>Taxaceae</taxon>
        <taxon>Taxus</taxon>
    </lineage>
</organism>
<evidence type="ECO:0000256" key="1">
    <source>
        <dbReference type="SAM" id="Phobius"/>
    </source>
</evidence>
<keyword evidence="1" id="KW-0812">Transmembrane</keyword>
<feature type="non-terminal residue" evidence="2">
    <location>
        <position position="1"/>
    </location>
</feature>
<reference evidence="2 3" key="1">
    <citation type="journal article" date="2021" name="Nat. Plants">
        <title>The Taxus genome provides insights into paclitaxel biosynthesis.</title>
        <authorList>
            <person name="Xiong X."/>
            <person name="Gou J."/>
            <person name="Liao Q."/>
            <person name="Li Y."/>
            <person name="Zhou Q."/>
            <person name="Bi G."/>
            <person name="Li C."/>
            <person name="Du R."/>
            <person name="Wang X."/>
            <person name="Sun T."/>
            <person name="Guo L."/>
            <person name="Liang H."/>
            <person name="Lu P."/>
            <person name="Wu Y."/>
            <person name="Zhang Z."/>
            <person name="Ro D.K."/>
            <person name="Shang Y."/>
            <person name="Huang S."/>
            <person name="Yan J."/>
        </authorList>
    </citation>
    <scope>NUCLEOTIDE SEQUENCE [LARGE SCALE GENOMIC DNA]</scope>
    <source>
        <strain evidence="2">Ta-2019</strain>
    </source>
</reference>
<sequence length="228" mass="24385">MSSLFLIPFSAYARVAHPRMSSPHGNARLSLPPHISHHVGAWSCPPSPINLRQRGIFESTCTAKRMIAWHTSRKRQSICKVQSSVIPADSGKALFCALAACAAFAQVTENNTKWGSYISAPLIAMGTTMFLSAIQFIPVASATYDSVFTLIMPMAVSLSLLEIDVKRAFSDAGNTLKAFWLGAFGTIVGTIISFKIVGHSLGPEGWKIASSLCASYIGGSINYAATAQ</sequence>
<evidence type="ECO:0000313" key="2">
    <source>
        <dbReference type="EMBL" id="KAH9298677.1"/>
    </source>
</evidence>
<dbReference type="EMBL" id="JAHRHJ020000010">
    <property type="protein sequence ID" value="KAH9298677.1"/>
    <property type="molecule type" value="Genomic_DNA"/>
</dbReference>
<dbReference type="PANTHER" id="PTHR34289:SF8">
    <property type="entry name" value="DUF819 DOMAIN-CONTAINING PROTEIN"/>
    <property type="match status" value="1"/>
</dbReference>
<keyword evidence="1" id="KW-0472">Membrane</keyword>
<proteinExistence type="predicted"/>
<dbReference type="Pfam" id="PF05684">
    <property type="entry name" value="DUF819"/>
    <property type="match status" value="1"/>
</dbReference>
<keyword evidence="3" id="KW-1185">Reference proteome</keyword>
<accession>A0AA38FEB9</accession>
<keyword evidence="1" id="KW-1133">Transmembrane helix</keyword>
<dbReference type="PANTHER" id="PTHR34289">
    <property type="entry name" value="PROTEIN, PUTATIVE (DUF819)-RELATED"/>
    <property type="match status" value="1"/>
</dbReference>
<feature type="transmembrane region" description="Helical" evidence="1">
    <location>
        <begin position="147"/>
        <end position="165"/>
    </location>
</feature>
<evidence type="ECO:0000313" key="3">
    <source>
        <dbReference type="Proteomes" id="UP000824469"/>
    </source>
</evidence>
<dbReference type="InterPro" id="IPR008537">
    <property type="entry name" value="DUF819"/>
</dbReference>
<name>A0AA38FEB9_TAXCH</name>
<comment type="caution">
    <text evidence="2">The sequence shown here is derived from an EMBL/GenBank/DDBJ whole genome shotgun (WGS) entry which is preliminary data.</text>
</comment>
<protein>
    <submittedName>
        <fullName evidence="2">Uncharacterized protein</fullName>
    </submittedName>
</protein>
<feature type="transmembrane region" description="Helical" evidence="1">
    <location>
        <begin position="177"/>
        <end position="197"/>
    </location>
</feature>
<dbReference type="AlphaFoldDB" id="A0AA38FEB9"/>
<gene>
    <name evidence="2" type="ORF">KI387_030359</name>
</gene>
<feature type="transmembrane region" description="Helical" evidence="1">
    <location>
        <begin position="122"/>
        <end position="141"/>
    </location>
</feature>
<dbReference type="Proteomes" id="UP000824469">
    <property type="component" value="Unassembled WGS sequence"/>
</dbReference>